<accession>A0A9X0C9U3</accession>
<gene>
    <name evidence="2" type="ORF">N7463_004010</name>
</gene>
<keyword evidence="3" id="KW-1185">Reference proteome</keyword>
<dbReference type="AlphaFoldDB" id="A0A9X0C9U3"/>
<reference evidence="2" key="2">
    <citation type="journal article" date="2023" name="IMA Fungus">
        <title>Comparative genomic study of the Penicillium genus elucidates a diverse pangenome and 15 lateral gene transfer events.</title>
        <authorList>
            <person name="Petersen C."/>
            <person name="Sorensen T."/>
            <person name="Nielsen M.R."/>
            <person name="Sondergaard T.E."/>
            <person name="Sorensen J.L."/>
            <person name="Fitzpatrick D.A."/>
            <person name="Frisvad J.C."/>
            <person name="Nielsen K.L."/>
        </authorList>
    </citation>
    <scope>NUCLEOTIDE SEQUENCE</scope>
    <source>
        <strain evidence="2">IBT 29495</strain>
    </source>
</reference>
<name>A0A9X0C9U3_9EURO</name>
<proteinExistence type="predicted"/>
<sequence length="251" mass="27942">MEDMGVRSGVLRREHRASYTVFSLLLLLGFVNQSLAQSNSTTLEGWQFDDNTRSSWDIFWTCTSLHISVPGRDETQTVSFWLKAAAWIGTILAPEFMAGTAAEQLWQARSTTARCNAAFRVVNSDRGDPDPSLPEGSKTRTTEISDYPWATIQGFCLGMNGVLLQTKDDWTYPVHCGNVVALIKTRVIKSSHLSSRDIQDHAKSDSFAKGFTLLQAFWLTCNVIARRASGLPTTSLEIAKWLMLLVPPLHT</sequence>
<evidence type="ECO:0000313" key="3">
    <source>
        <dbReference type="Proteomes" id="UP001149954"/>
    </source>
</evidence>
<reference evidence="2" key="1">
    <citation type="submission" date="2022-12" db="EMBL/GenBank/DDBJ databases">
        <authorList>
            <person name="Petersen C."/>
        </authorList>
    </citation>
    <scope>NUCLEOTIDE SEQUENCE</scope>
    <source>
        <strain evidence="2">IBT 29495</strain>
    </source>
</reference>
<feature type="chain" id="PRO_5040720062" evidence="1">
    <location>
        <begin position="37"/>
        <end position="251"/>
    </location>
</feature>
<evidence type="ECO:0000313" key="2">
    <source>
        <dbReference type="EMBL" id="KAJ5514458.1"/>
    </source>
</evidence>
<keyword evidence="1" id="KW-0732">Signal</keyword>
<comment type="caution">
    <text evidence="2">The sequence shown here is derived from an EMBL/GenBank/DDBJ whole genome shotgun (WGS) entry which is preliminary data.</text>
</comment>
<organism evidence="2 3">
    <name type="scientific">Penicillium fimorum</name>
    <dbReference type="NCBI Taxonomy" id="1882269"/>
    <lineage>
        <taxon>Eukaryota</taxon>
        <taxon>Fungi</taxon>
        <taxon>Dikarya</taxon>
        <taxon>Ascomycota</taxon>
        <taxon>Pezizomycotina</taxon>
        <taxon>Eurotiomycetes</taxon>
        <taxon>Eurotiomycetidae</taxon>
        <taxon>Eurotiales</taxon>
        <taxon>Aspergillaceae</taxon>
        <taxon>Penicillium</taxon>
    </lineage>
</organism>
<protein>
    <submittedName>
        <fullName evidence="2">Uncharacterized protein</fullName>
    </submittedName>
</protein>
<feature type="signal peptide" evidence="1">
    <location>
        <begin position="1"/>
        <end position="36"/>
    </location>
</feature>
<dbReference type="OrthoDB" id="3061561at2759"/>
<dbReference type="PANTHER" id="PTHR35043">
    <property type="entry name" value="TRANSCRIPTION FACTOR DOMAIN-CONTAINING PROTEIN"/>
    <property type="match status" value="1"/>
</dbReference>
<evidence type="ECO:0000256" key="1">
    <source>
        <dbReference type="SAM" id="SignalP"/>
    </source>
</evidence>
<dbReference type="Proteomes" id="UP001149954">
    <property type="component" value="Unassembled WGS sequence"/>
</dbReference>
<dbReference type="PANTHER" id="PTHR35043:SF7">
    <property type="entry name" value="TRANSCRIPTION FACTOR DOMAIN-CONTAINING PROTEIN"/>
    <property type="match status" value="1"/>
</dbReference>
<dbReference type="EMBL" id="JAPWDS010000002">
    <property type="protein sequence ID" value="KAJ5514458.1"/>
    <property type="molecule type" value="Genomic_DNA"/>
</dbReference>